<reference evidence="1 2" key="1">
    <citation type="submission" date="2024-11" db="EMBL/GenBank/DDBJ databases">
        <title>Chromosome-level genome assembly of the freshwater bivalve Anodonta woodiana.</title>
        <authorList>
            <person name="Chen X."/>
        </authorList>
    </citation>
    <scope>NUCLEOTIDE SEQUENCE [LARGE SCALE GENOMIC DNA]</scope>
    <source>
        <strain evidence="1">MN2024</strain>
        <tissue evidence="1">Gills</tissue>
    </source>
</reference>
<dbReference type="AlphaFoldDB" id="A0ABD3VP11"/>
<sequence>MALVSRTELGVRDTGKSITVSEDPRAKLMYYIDCIFSVIDITELDPHIQRFRQFRNYFTIIGFDVDRLIALCLILSPDELQGKVIFHNEEMCGDSGNVFLELSNVQTRFLVTESLLIAGQNRQVRKIMLFRMIWLKKNFVDPIALLLLRRQQEKEEQEEKKRKSSFCVIL</sequence>
<name>A0ABD3VP11_SINWO</name>
<evidence type="ECO:0000313" key="2">
    <source>
        <dbReference type="Proteomes" id="UP001634394"/>
    </source>
</evidence>
<accession>A0ABD3VP11</accession>
<dbReference type="EMBL" id="JBJQND010000010">
    <property type="protein sequence ID" value="KAL3863101.1"/>
    <property type="molecule type" value="Genomic_DNA"/>
</dbReference>
<keyword evidence="2" id="KW-1185">Reference proteome</keyword>
<protein>
    <submittedName>
        <fullName evidence="1">Uncharacterized protein</fullName>
    </submittedName>
</protein>
<evidence type="ECO:0000313" key="1">
    <source>
        <dbReference type="EMBL" id="KAL3863101.1"/>
    </source>
</evidence>
<dbReference type="Proteomes" id="UP001634394">
    <property type="component" value="Unassembled WGS sequence"/>
</dbReference>
<proteinExistence type="predicted"/>
<comment type="caution">
    <text evidence="1">The sequence shown here is derived from an EMBL/GenBank/DDBJ whole genome shotgun (WGS) entry which is preliminary data.</text>
</comment>
<organism evidence="1 2">
    <name type="scientific">Sinanodonta woodiana</name>
    <name type="common">Chinese pond mussel</name>
    <name type="synonym">Anodonta woodiana</name>
    <dbReference type="NCBI Taxonomy" id="1069815"/>
    <lineage>
        <taxon>Eukaryota</taxon>
        <taxon>Metazoa</taxon>
        <taxon>Spiralia</taxon>
        <taxon>Lophotrochozoa</taxon>
        <taxon>Mollusca</taxon>
        <taxon>Bivalvia</taxon>
        <taxon>Autobranchia</taxon>
        <taxon>Heteroconchia</taxon>
        <taxon>Palaeoheterodonta</taxon>
        <taxon>Unionida</taxon>
        <taxon>Unionoidea</taxon>
        <taxon>Unionidae</taxon>
        <taxon>Unioninae</taxon>
        <taxon>Sinanodonta</taxon>
    </lineage>
</organism>
<gene>
    <name evidence="1" type="ORF">ACJMK2_004877</name>
</gene>